<dbReference type="Proteomes" id="UP000467841">
    <property type="component" value="Unassembled WGS sequence"/>
</dbReference>
<name>A0A6D2II73_9BRAS</name>
<evidence type="ECO:0000259" key="1">
    <source>
        <dbReference type="Pfam" id="PF07727"/>
    </source>
</evidence>
<dbReference type="AlphaFoldDB" id="A0A6D2II73"/>
<gene>
    <name evidence="2" type="ORF">MERR_LOCUS15826</name>
</gene>
<comment type="caution">
    <text evidence="2">The sequence shown here is derived from an EMBL/GenBank/DDBJ whole genome shotgun (WGS) entry which is preliminary data.</text>
</comment>
<organism evidence="2 3">
    <name type="scientific">Microthlaspi erraticum</name>
    <dbReference type="NCBI Taxonomy" id="1685480"/>
    <lineage>
        <taxon>Eukaryota</taxon>
        <taxon>Viridiplantae</taxon>
        <taxon>Streptophyta</taxon>
        <taxon>Embryophyta</taxon>
        <taxon>Tracheophyta</taxon>
        <taxon>Spermatophyta</taxon>
        <taxon>Magnoliopsida</taxon>
        <taxon>eudicotyledons</taxon>
        <taxon>Gunneridae</taxon>
        <taxon>Pentapetalae</taxon>
        <taxon>rosids</taxon>
        <taxon>malvids</taxon>
        <taxon>Brassicales</taxon>
        <taxon>Brassicaceae</taxon>
        <taxon>Coluteocarpeae</taxon>
        <taxon>Microthlaspi</taxon>
    </lineage>
</organism>
<dbReference type="InterPro" id="IPR013103">
    <property type="entry name" value="RVT_2"/>
</dbReference>
<keyword evidence="3" id="KW-1185">Reference proteome</keyword>
<dbReference type="CDD" id="cd09272">
    <property type="entry name" value="RNase_HI_RT_Ty1"/>
    <property type="match status" value="1"/>
</dbReference>
<dbReference type="SUPFAM" id="SSF56672">
    <property type="entry name" value="DNA/RNA polymerases"/>
    <property type="match status" value="1"/>
</dbReference>
<dbReference type="OrthoDB" id="1107210at2759"/>
<proteinExistence type="predicted"/>
<feature type="domain" description="Reverse transcriptase Ty1/copia-type" evidence="1">
    <location>
        <begin position="1"/>
        <end position="163"/>
    </location>
</feature>
<dbReference type="EMBL" id="CACVBM020001070">
    <property type="protein sequence ID" value="CAA7028591.1"/>
    <property type="molecule type" value="Genomic_DNA"/>
</dbReference>
<dbReference type="PANTHER" id="PTHR11439:SF463">
    <property type="entry name" value="REVERSE TRANSCRIPTASE TY1_COPIA-TYPE DOMAIN-CONTAINING PROTEIN"/>
    <property type="match status" value="1"/>
</dbReference>
<protein>
    <recommendedName>
        <fullName evidence="1">Reverse transcriptase Ty1/copia-type domain-containing protein</fullName>
    </recommendedName>
</protein>
<dbReference type="PANTHER" id="PTHR11439">
    <property type="entry name" value="GAG-POL-RELATED RETROTRANSPOSON"/>
    <property type="match status" value="1"/>
</dbReference>
<reference evidence="2" key="1">
    <citation type="submission" date="2020-01" db="EMBL/GenBank/DDBJ databases">
        <authorList>
            <person name="Mishra B."/>
        </authorList>
    </citation>
    <scope>NUCLEOTIDE SEQUENCE [LARGE SCALE GENOMIC DNA]</scope>
</reference>
<evidence type="ECO:0000313" key="3">
    <source>
        <dbReference type="Proteomes" id="UP000467841"/>
    </source>
</evidence>
<accession>A0A6D2II73</accession>
<sequence>MDVKNSFLQGELDEEVYMTPPPGLEHIVKPGKVLKLRKVIYGLKQTPRAWYRKLSKTLLDRGFKRSEADHTLFTLQRKEGIVFILIYVDDMIISGNDKVGIQETKSYLQSVFEMKDLDTLKYFLGIEVCRAKEGLFISQRKYILDLSNETGKMDAKPAKTPLEDAYKVHQGETEDDEPFHDPKLYRRIVGELIYLTLTRPDLCFSVNQISQHMQVPKKYQWEMVDRILRYLKGTTSQGIWMGYNGSSDLVGYCDAIWASDREDRRSTTGYCTFIGGNLVTWNSKKQ</sequence>
<evidence type="ECO:0000313" key="2">
    <source>
        <dbReference type="EMBL" id="CAA7028591.1"/>
    </source>
</evidence>
<dbReference type="Pfam" id="PF07727">
    <property type="entry name" value="RVT_2"/>
    <property type="match status" value="1"/>
</dbReference>
<dbReference type="InterPro" id="IPR043502">
    <property type="entry name" value="DNA/RNA_pol_sf"/>
</dbReference>